<comment type="similarity">
    <text evidence="1">Belongs to the LysR transcriptional regulatory family.</text>
</comment>
<sequence length="309" mass="34723">MTRLSLDAIKIIDTIKETGSFSMAADVLHKTPSAISYRVANIENKLNVKLFHRHGPVVSLTEEGEFLLTEGRWIVNAVQDLENRVRNIPKLTHEIRIVVDTFFPHACLTQDIREFIGRYPHASISVRRETLNGVWDALKSNRADLAIATGAVPDNVTAKTLMLGKLDFALCISPSHPFAAQRRPVSKQQRLDDILIAFGDSSHELPRRQGEALPLQRQLQLCDVESALSLLKRGVGHAFLPPALVAAELEKGELVTADVDWAKGDEMLWLAWHPACRGEAFDWWRQRLRDKSARFGCEGYEMVREGGCR</sequence>
<evidence type="ECO:0000313" key="6">
    <source>
        <dbReference type="EMBL" id="MBH1929310.1"/>
    </source>
</evidence>
<dbReference type="InterPro" id="IPR000847">
    <property type="entry name" value="LysR_HTH_N"/>
</dbReference>
<evidence type="ECO:0000313" key="9">
    <source>
        <dbReference type="Proteomes" id="UP000624159"/>
    </source>
</evidence>
<dbReference type="EMBL" id="LR134493">
    <property type="protein sequence ID" value="VEI67198.1"/>
    <property type="molecule type" value="Genomic_DNA"/>
</dbReference>
<dbReference type="AlphaFoldDB" id="A0A3S4WYB3"/>
<dbReference type="Gene3D" id="1.10.10.10">
    <property type="entry name" value="Winged helix-like DNA-binding domain superfamily/Winged helix DNA-binding domain"/>
    <property type="match status" value="1"/>
</dbReference>
<evidence type="ECO:0000256" key="1">
    <source>
        <dbReference type="ARBA" id="ARBA00009437"/>
    </source>
</evidence>
<dbReference type="Gene3D" id="3.40.190.290">
    <property type="match status" value="1"/>
</dbReference>
<feature type="domain" description="HTH lysR-type" evidence="5">
    <location>
        <begin position="4"/>
        <end position="61"/>
    </location>
</feature>
<name>A0A3S4WYB3_SERRU</name>
<dbReference type="EMBL" id="JADULK010000003">
    <property type="protein sequence ID" value="MBH1929310.1"/>
    <property type="molecule type" value="Genomic_DNA"/>
</dbReference>
<keyword evidence="2" id="KW-0805">Transcription regulation</keyword>
<dbReference type="PANTHER" id="PTHR30126:SF4">
    <property type="entry name" value="LYSR FAMILY TRANSCRIPTIONAL REGULATOR"/>
    <property type="match status" value="1"/>
</dbReference>
<dbReference type="Pfam" id="PF03466">
    <property type="entry name" value="LysR_substrate"/>
    <property type="match status" value="1"/>
</dbReference>
<dbReference type="SUPFAM" id="SSF46785">
    <property type="entry name" value="Winged helix' DNA-binding domain"/>
    <property type="match status" value="1"/>
</dbReference>
<reference evidence="7 8" key="1">
    <citation type="submission" date="2018-12" db="EMBL/GenBank/DDBJ databases">
        <authorList>
            <consortium name="Pathogen Informatics"/>
        </authorList>
    </citation>
    <scope>NUCLEOTIDE SEQUENCE [LARGE SCALE GENOMIC DNA]</scope>
    <source>
        <strain evidence="7 8">NCTC10036</strain>
    </source>
</reference>
<dbReference type="InterPro" id="IPR005119">
    <property type="entry name" value="LysR_subst-bd"/>
</dbReference>
<keyword evidence="4" id="KW-0804">Transcription</keyword>
<dbReference type="GO" id="GO:0000976">
    <property type="term" value="F:transcription cis-regulatory region binding"/>
    <property type="evidence" value="ECO:0007669"/>
    <property type="project" value="TreeGrafter"/>
</dbReference>
<dbReference type="Pfam" id="PF00126">
    <property type="entry name" value="HTH_1"/>
    <property type="match status" value="1"/>
</dbReference>
<dbReference type="GO" id="GO:0003700">
    <property type="term" value="F:DNA-binding transcription factor activity"/>
    <property type="evidence" value="ECO:0007669"/>
    <property type="project" value="InterPro"/>
</dbReference>
<dbReference type="SUPFAM" id="SSF53850">
    <property type="entry name" value="Periplasmic binding protein-like II"/>
    <property type="match status" value="1"/>
</dbReference>
<evidence type="ECO:0000259" key="5">
    <source>
        <dbReference type="PROSITE" id="PS50931"/>
    </source>
</evidence>
<dbReference type="InterPro" id="IPR036390">
    <property type="entry name" value="WH_DNA-bd_sf"/>
</dbReference>
<accession>A0A3S4WYB3</accession>
<dbReference type="InterPro" id="IPR036388">
    <property type="entry name" value="WH-like_DNA-bd_sf"/>
</dbReference>
<organism evidence="7 8">
    <name type="scientific">Serratia rubidaea</name>
    <name type="common">Serratia marinorubra</name>
    <dbReference type="NCBI Taxonomy" id="61652"/>
    <lineage>
        <taxon>Bacteria</taxon>
        <taxon>Pseudomonadati</taxon>
        <taxon>Pseudomonadota</taxon>
        <taxon>Gammaproteobacteria</taxon>
        <taxon>Enterobacterales</taxon>
        <taxon>Yersiniaceae</taxon>
        <taxon>Serratia</taxon>
    </lineage>
</organism>
<dbReference type="PANTHER" id="PTHR30126">
    <property type="entry name" value="HTH-TYPE TRANSCRIPTIONAL REGULATOR"/>
    <property type="match status" value="1"/>
</dbReference>
<protein>
    <submittedName>
        <fullName evidence="7">HTH-type transcriptional activator AllS</fullName>
    </submittedName>
    <submittedName>
        <fullName evidence="6">LysR family transcriptional regulator</fullName>
    </submittedName>
</protein>
<dbReference type="Proteomes" id="UP000281904">
    <property type="component" value="Chromosome"/>
</dbReference>
<dbReference type="RefSeq" id="WP_126531744.1">
    <property type="nucleotide sequence ID" value="NZ_JADULK010000003.1"/>
</dbReference>
<proteinExistence type="inferred from homology"/>
<evidence type="ECO:0000313" key="8">
    <source>
        <dbReference type="Proteomes" id="UP000281904"/>
    </source>
</evidence>
<dbReference type="Proteomes" id="UP000624159">
    <property type="component" value="Unassembled WGS sequence"/>
</dbReference>
<keyword evidence="3" id="KW-0238">DNA-binding</keyword>
<evidence type="ECO:0000313" key="7">
    <source>
        <dbReference type="EMBL" id="VEI67198.1"/>
    </source>
</evidence>
<keyword evidence="9" id="KW-1185">Reference proteome</keyword>
<evidence type="ECO:0000256" key="3">
    <source>
        <dbReference type="ARBA" id="ARBA00023125"/>
    </source>
</evidence>
<gene>
    <name evidence="7" type="primary">allS_5</name>
    <name evidence="6" type="ORF">I5U13_06470</name>
    <name evidence="7" type="ORF">NCTC10036_02920</name>
</gene>
<reference evidence="6 9" key="2">
    <citation type="submission" date="2020-11" db="EMBL/GenBank/DDBJ databases">
        <title>Enhanced detection system for hospital associated transmission using whole genome sequencing surveillance.</title>
        <authorList>
            <person name="Harrison L.H."/>
            <person name="Van Tyne D."/>
            <person name="Marsh J.W."/>
            <person name="Griffith M.P."/>
            <person name="Snyder D.J."/>
            <person name="Cooper V.S."/>
            <person name="Mustapha M."/>
        </authorList>
    </citation>
    <scope>NUCLEOTIDE SEQUENCE [LARGE SCALE GENOMIC DNA]</scope>
    <source>
        <strain evidence="6 9">SER00230</strain>
    </source>
</reference>
<evidence type="ECO:0000256" key="4">
    <source>
        <dbReference type="ARBA" id="ARBA00023163"/>
    </source>
</evidence>
<dbReference type="PROSITE" id="PS50931">
    <property type="entry name" value="HTH_LYSR"/>
    <property type="match status" value="1"/>
</dbReference>
<evidence type="ECO:0000256" key="2">
    <source>
        <dbReference type="ARBA" id="ARBA00023015"/>
    </source>
</evidence>